<dbReference type="AlphaFoldDB" id="A0A0F9I2F6"/>
<feature type="non-terminal residue" evidence="1">
    <location>
        <position position="1"/>
    </location>
</feature>
<evidence type="ECO:0000313" key="1">
    <source>
        <dbReference type="EMBL" id="KKL81527.1"/>
    </source>
</evidence>
<sequence>LLRWLYPELMAVIDSLRKCYWSEDTKNERDDAFGPFI</sequence>
<reference evidence="1" key="1">
    <citation type="journal article" date="2015" name="Nature">
        <title>Complex archaea that bridge the gap between prokaryotes and eukaryotes.</title>
        <authorList>
            <person name="Spang A."/>
            <person name="Saw J.H."/>
            <person name="Jorgensen S.L."/>
            <person name="Zaremba-Niedzwiedzka K."/>
            <person name="Martijn J."/>
            <person name="Lind A.E."/>
            <person name="van Eijk R."/>
            <person name="Schleper C."/>
            <person name="Guy L."/>
            <person name="Ettema T.J."/>
        </authorList>
    </citation>
    <scope>NUCLEOTIDE SEQUENCE</scope>
</reference>
<accession>A0A0F9I2F6</accession>
<proteinExistence type="predicted"/>
<gene>
    <name evidence="1" type="ORF">LCGC14_1993820</name>
</gene>
<dbReference type="EMBL" id="LAZR01022534">
    <property type="protein sequence ID" value="KKL81527.1"/>
    <property type="molecule type" value="Genomic_DNA"/>
</dbReference>
<organism evidence="1">
    <name type="scientific">marine sediment metagenome</name>
    <dbReference type="NCBI Taxonomy" id="412755"/>
    <lineage>
        <taxon>unclassified sequences</taxon>
        <taxon>metagenomes</taxon>
        <taxon>ecological metagenomes</taxon>
    </lineage>
</organism>
<comment type="caution">
    <text evidence="1">The sequence shown here is derived from an EMBL/GenBank/DDBJ whole genome shotgun (WGS) entry which is preliminary data.</text>
</comment>
<protein>
    <submittedName>
        <fullName evidence="1">Uncharacterized protein</fullName>
    </submittedName>
</protein>
<name>A0A0F9I2F6_9ZZZZ</name>